<proteinExistence type="predicted"/>
<feature type="transmembrane region" description="Helical" evidence="1">
    <location>
        <begin position="31"/>
        <end position="50"/>
    </location>
</feature>
<dbReference type="Proteomes" id="UP000008909">
    <property type="component" value="Unassembled WGS sequence"/>
</dbReference>
<name>G7YAP6_CLOSI</name>
<reference evidence="2" key="1">
    <citation type="journal article" date="2011" name="Genome Biol.">
        <title>The draft genome of the carcinogenic human liver fluke Clonorchis sinensis.</title>
        <authorList>
            <person name="Wang X."/>
            <person name="Chen W."/>
            <person name="Huang Y."/>
            <person name="Sun J."/>
            <person name="Men J."/>
            <person name="Liu H."/>
            <person name="Luo F."/>
            <person name="Guo L."/>
            <person name="Lv X."/>
            <person name="Deng C."/>
            <person name="Zhou C."/>
            <person name="Fan Y."/>
            <person name="Li X."/>
            <person name="Huang L."/>
            <person name="Hu Y."/>
            <person name="Liang C."/>
            <person name="Hu X."/>
            <person name="Xu J."/>
            <person name="Yu X."/>
        </authorList>
    </citation>
    <scope>NUCLEOTIDE SEQUENCE [LARGE SCALE GENOMIC DNA]</scope>
    <source>
        <strain evidence="2">Henan</strain>
    </source>
</reference>
<gene>
    <name evidence="2" type="ORF">CLF_103942</name>
</gene>
<evidence type="ECO:0000313" key="2">
    <source>
        <dbReference type="EMBL" id="GAA50027.1"/>
    </source>
</evidence>
<keyword evidence="3" id="KW-1185">Reference proteome</keyword>
<dbReference type="AlphaFoldDB" id="G7YAP6"/>
<keyword evidence="1" id="KW-0472">Membrane</keyword>
<organism evidence="2 3">
    <name type="scientific">Clonorchis sinensis</name>
    <name type="common">Chinese liver fluke</name>
    <dbReference type="NCBI Taxonomy" id="79923"/>
    <lineage>
        <taxon>Eukaryota</taxon>
        <taxon>Metazoa</taxon>
        <taxon>Spiralia</taxon>
        <taxon>Lophotrochozoa</taxon>
        <taxon>Platyhelminthes</taxon>
        <taxon>Trematoda</taxon>
        <taxon>Digenea</taxon>
        <taxon>Opisthorchiida</taxon>
        <taxon>Opisthorchiata</taxon>
        <taxon>Opisthorchiidae</taxon>
        <taxon>Clonorchis</taxon>
    </lineage>
</organism>
<sequence>MVFSFSSCHVHVFELVGPHDHCSLQVGKATYYYFIGYFPLFMTLSSFRAIRTTRKSPSHASF</sequence>
<keyword evidence="1" id="KW-1133">Transmembrane helix</keyword>
<accession>G7YAP6</accession>
<dbReference type="EMBL" id="DF143007">
    <property type="protein sequence ID" value="GAA50027.1"/>
    <property type="molecule type" value="Genomic_DNA"/>
</dbReference>
<keyword evidence="1" id="KW-0812">Transmembrane</keyword>
<reference key="2">
    <citation type="submission" date="2011-10" db="EMBL/GenBank/DDBJ databases">
        <title>The genome and transcriptome sequence of Clonorchis sinensis provide insights into the carcinogenic liver fluke.</title>
        <authorList>
            <person name="Wang X."/>
            <person name="Huang Y."/>
            <person name="Chen W."/>
            <person name="Liu H."/>
            <person name="Guo L."/>
            <person name="Chen Y."/>
            <person name="Luo F."/>
            <person name="Zhou W."/>
            <person name="Sun J."/>
            <person name="Mao Q."/>
            <person name="Liang P."/>
            <person name="Zhou C."/>
            <person name="Tian Y."/>
            <person name="Men J."/>
            <person name="Lv X."/>
            <person name="Huang L."/>
            <person name="Zhou J."/>
            <person name="Hu Y."/>
            <person name="Li R."/>
            <person name="Zhang F."/>
            <person name="Lei H."/>
            <person name="Li X."/>
            <person name="Hu X."/>
            <person name="Liang C."/>
            <person name="Xu J."/>
            <person name="Wu Z."/>
            <person name="Yu X."/>
        </authorList>
    </citation>
    <scope>NUCLEOTIDE SEQUENCE</scope>
    <source>
        <strain>Henan</strain>
    </source>
</reference>
<protein>
    <submittedName>
        <fullName evidence="2">Uncharacterized protein</fullName>
    </submittedName>
</protein>
<evidence type="ECO:0000313" key="3">
    <source>
        <dbReference type="Proteomes" id="UP000008909"/>
    </source>
</evidence>
<evidence type="ECO:0000256" key="1">
    <source>
        <dbReference type="SAM" id="Phobius"/>
    </source>
</evidence>